<proteinExistence type="predicted"/>
<dbReference type="PROSITE" id="PS01124">
    <property type="entry name" value="HTH_ARAC_FAMILY_2"/>
    <property type="match status" value="1"/>
</dbReference>
<dbReference type="SMART" id="SM00342">
    <property type="entry name" value="HTH_ARAC"/>
    <property type="match status" value="1"/>
</dbReference>
<keyword evidence="3" id="KW-0804">Transcription</keyword>
<evidence type="ECO:0000259" key="4">
    <source>
        <dbReference type="PROSITE" id="PS01124"/>
    </source>
</evidence>
<dbReference type="EMBL" id="LSEF01000069">
    <property type="protein sequence ID" value="OAF14762.1"/>
    <property type="molecule type" value="Genomic_DNA"/>
</dbReference>
<sequence>MAPPFLQSALDNDADLVEGFRIPVRFLPQQIGGDIDLVDLFASLEHEFVWSAPGRRTAIKAYLQLLAVTVRRLLEQERARPVSTARDADTVMRFRELVERHYRNHPPLDFYARKLGVTAARLNACCRATTGKSSLALINDRLLTEAKRNLLYSDMTVNEIGAALGYADPAYFNRFFSRNVGLSPGRFRERLLPGQTRAVAG</sequence>
<dbReference type="GO" id="GO:0043565">
    <property type="term" value="F:sequence-specific DNA binding"/>
    <property type="evidence" value="ECO:0007669"/>
    <property type="project" value="InterPro"/>
</dbReference>
<keyword evidence="2" id="KW-0238">DNA-binding</keyword>
<name>A0A176Z4T9_9BRAD</name>
<dbReference type="InterPro" id="IPR018060">
    <property type="entry name" value="HTH_AraC"/>
</dbReference>
<dbReference type="PANTHER" id="PTHR43280">
    <property type="entry name" value="ARAC-FAMILY TRANSCRIPTIONAL REGULATOR"/>
    <property type="match status" value="1"/>
</dbReference>
<keyword evidence="1" id="KW-0805">Transcription regulation</keyword>
<dbReference type="PANTHER" id="PTHR43280:SF32">
    <property type="entry name" value="TRANSCRIPTIONAL REGULATORY PROTEIN"/>
    <property type="match status" value="1"/>
</dbReference>
<dbReference type="InterPro" id="IPR020449">
    <property type="entry name" value="Tscrpt_reg_AraC-type_HTH"/>
</dbReference>
<accession>A0A176Z4T9</accession>
<dbReference type="SUPFAM" id="SSF46689">
    <property type="entry name" value="Homeodomain-like"/>
    <property type="match status" value="1"/>
</dbReference>
<dbReference type="AlphaFoldDB" id="A0A176Z4T9"/>
<dbReference type="Pfam" id="PF12833">
    <property type="entry name" value="HTH_18"/>
    <property type="match status" value="1"/>
</dbReference>
<evidence type="ECO:0000256" key="3">
    <source>
        <dbReference type="ARBA" id="ARBA00023163"/>
    </source>
</evidence>
<evidence type="ECO:0000313" key="5">
    <source>
        <dbReference type="EMBL" id="OAF14762.1"/>
    </source>
</evidence>
<dbReference type="InterPro" id="IPR009057">
    <property type="entry name" value="Homeodomain-like_sf"/>
</dbReference>
<comment type="caution">
    <text evidence="5">The sequence shown here is derived from an EMBL/GenBank/DDBJ whole genome shotgun (WGS) entry which is preliminary data.</text>
</comment>
<gene>
    <name evidence="5" type="ORF">AXW67_17535</name>
</gene>
<dbReference type="Proteomes" id="UP000077173">
    <property type="component" value="Unassembled WGS sequence"/>
</dbReference>
<feature type="domain" description="HTH araC/xylS-type" evidence="4">
    <location>
        <begin position="92"/>
        <end position="190"/>
    </location>
</feature>
<reference evidence="5 6" key="1">
    <citation type="submission" date="2016-02" db="EMBL/GenBank/DDBJ databases">
        <title>Draft genome sequence of the strain BR 10247T Bradyrhizobium neotropicale isolated from nodules of Centrolobium paraense.</title>
        <authorList>
            <person name="Simoes-Araujo J.L."/>
            <person name="Barauna A.C."/>
            <person name="Silva K."/>
            <person name="Zilli J.E."/>
        </authorList>
    </citation>
    <scope>NUCLEOTIDE SEQUENCE [LARGE SCALE GENOMIC DNA]</scope>
    <source>
        <strain evidence="5 6">BR 10247</strain>
    </source>
</reference>
<organism evidence="5 6">
    <name type="scientific">Bradyrhizobium neotropicale</name>
    <dbReference type="NCBI Taxonomy" id="1497615"/>
    <lineage>
        <taxon>Bacteria</taxon>
        <taxon>Pseudomonadati</taxon>
        <taxon>Pseudomonadota</taxon>
        <taxon>Alphaproteobacteria</taxon>
        <taxon>Hyphomicrobiales</taxon>
        <taxon>Nitrobacteraceae</taxon>
        <taxon>Bradyrhizobium</taxon>
    </lineage>
</organism>
<evidence type="ECO:0000256" key="2">
    <source>
        <dbReference type="ARBA" id="ARBA00023125"/>
    </source>
</evidence>
<dbReference type="PRINTS" id="PR00032">
    <property type="entry name" value="HTHARAC"/>
</dbReference>
<evidence type="ECO:0000256" key="1">
    <source>
        <dbReference type="ARBA" id="ARBA00023015"/>
    </source>
</evidence>
<evidence type="ECO:0000313" key="6">
    <source>
        <dbReference type="Proteomes" id="UP000077173"/>
    </source>
</evidence>
<protein>
    <recommendedName>
        <fullName evidence="4">HTH araC/xylS-type domain-containing protein</fullName>
    </recommendedName>
</protein>
<keyword evidence="6" id="KW-1185">Reference proteome</keyword>
<dbReference type="RefSeq" id="WP_063679707.1">
    <property type="nucleotide sequence ID" value="NZ_LSEF01000069.1"/>
</dbReference>
<dbReference type="GO" id="GO:0003700">
    <property type="term" value="F:DNA-binding transcription factor activity"/>
    <property type="evidence" value="ECO:0007669"/>
    <property type="project" value="InterPro"/>
</dbReference>
<dbReference type="Gene3D" id="1.10.10.60">
    <property type="entry name" value="Homeodomain-like"/>
    <property type="match status" value="1"/>
</dbReference>